<protein>
    <submittedName>
        <fullName evidence="1">Uncharacterized protein</fullName>
    </submittedName>
</protein>
<proteinExistence type="predicted"/>
<name>A0A1Y2A176_9PLEO</name>
<dbReference type="EMBL" id="MCFA01000019">
    <property type="protein sequence ID" value="ORY16204.1"/>
    <property type="molecule type" value="Genomic_DNA"/>
</dbReference>
<comment type="caution">
    <text evidence="1">The sequence shown here is derived from an EMBL/GenBank/DDBJ whole genome shotgun (WGS) entry which is preliminary data.</text>
</comment>
<dbReference type="Proteomes" id="UP000193144">
    <property type="component" value="Unassembled WGS sequence"/>
</dbReference>
<gene>
    <name evidence="1" type="ORF">BCR34DRAFT_597769</name>
</gene>
<reference evidence="1 2" key="1">
    <citation type="submission" date="2016-07" db="EMBL/GenBank/DDBJ databases">
        <title>Pervasive Adenine N6-methylation of Active Genes in Fungi.</title>
        <authorList>
            <consortium name="DOE Joint Genome Institute"/>
            <person name="Mondo S.J."/>
            <person name="Dannebaum R.O."/>
            <person name="Kuo R.C."/>
            <person name="Labutti K."/>
            <person name="Haridas S."/>
            <person name="Kuo A."/>
            <person name="Salamov A."/>
            <person name="Ahrendt S.R."/>
            <person name="Lipzen A."/>
            <person name="Sullivan W."/>
            <person name="Andreopoulos W.B."/>
            <person name="Clum A."/>
            <person name="Lindquist E."/>
            <person name="Daum C."/>
            <person name="Ramamoorthy G.K."/>
            <person name="Gryganskyi A."/>
            <person name="Culley D."/>
            <person name="Magnuson J.K."/>
            <person name="James T.Y."/>
            <person name="O'Malley M.A."/>
            <person name="Stajich J.E."/>
            <person name="Spatafora J.W."/>
            <person name="Visel A."/>
            <person name="Grigoriev I.V."/>
        </authorList>
    </citation>
    <scope>NUCLEOTIDE SEQUENCE [LARGE SCALE GENOMIC DNA]</scope>
    <source>
        <strain evidence="1 2">CBS 115471</strain>
    </source>
</reference>
<accession>A0A1Y2A176</accession>
<dbReference type="OrthoDB" id="5402146at2759"/>
<keyword evidence="2" id="KW-1185">Reference proteome</keyword>
<dbReference type="AlphaFoldDB" id="A0A1Y2A176"/>
<sequence>MWAKCEADIESTYRIISGASNGTCYTFDGGMPATNCAEYTKGGAEGPTGCTGSSLLPKSVHQKNGNLPCTFYTDESRKGDLVHGSDWCVDAVSLGYDNFKSFSCDWDQKVDVLANVACFNGMSTNVGVNDCNCRCHGIVLICPPESLTCTPTVYALCEENCNWESP</sequence>
<evidence type="ECO:0000313" key="2">
    <source>
        <dbReference type="Proteomes" id="UP000193144"/>
    </source>
</evidence>
<organism evidence="1 2">
    <name type="scientific">Clohesyomyces aquaticus</name>
    <dbReference type="NCBI Taxonomy" id="1231657"/>
    <lineage>
        <taxon>Eukaryota</taxon>
        <taxon>Fungi</taxon>
        <taxon>Dikarya</taxon>
        <taxon>Ascomycota</taxon>
        <taxon>Pezizomycotina</taxon>
        <taxon>Dothideomycetes</taxon>
        <taxon>Pleosporomycetidae</taxon>
        <taxon>Pleosporales</taxon>
        <taxon>Lindgomycetaceae</taxon>
        <taxon>Clohesyomyces</taxon>
    </lineage>
</organism>
<evidence type="ECO:0000313" key="1">
    <source>
        <dbReference type="EMBL" id="ORY16204.1"/>
    </source>
</evidence>